<feature type="compositionally biased region" description="Basic residues" evidence="1">
    <location>
        <begin position="101"/>
        <end position="111"/>
    </location>
</feature>
<proteinExistence type="predicted"/>
<dbReference type="Pfam" id="PF14303">
    <property type="entry name" value="NAM-associated"/>
    <property type="match status" value="1"/>
</dbReference>
<dbReference type="InterPro" id="IPR029466">
    <property type="entry name" value="NAM-associated_C"/>
</dbReference>
<evidence type="ECO:0000313" key="4">
    <source>
        <dbReference type="Proteomes" id="UP001417504"/>
    </source>
</evidence>
<evidence type="ECO:0000313" key="3">
    <source>
        <dbReference type="EMBL" id="KAK9096323.1"/>
    </source>
</evidence>
<dbReference type="AlphaFoldDB" id="A0AAP0EUW3"/>
<sequence>MHNILTEVKRLMCKAKILFMQDAKYKKWFKFDHVWHIMKDIEKFKDNVSTARHMYREPNYDSLQSENDFDSPCTKSPGLSPFTSLDELDDNPVANSSRRPIGVKKAKLKRKTSGDVRTKC</sequence>
<keyword evidence="4" id="KW-1185">Reference proteome</keyword>
<dbReference type="EMBL" id="JBBNAE010000009">
    <property type="protein sequence ID" value="KAK9096323.1"/>
    <property type="molecule type" value="Genomic_DNA"/>
</dbReference>
<name>A0AAP0EUW3_9MAGN</name>
<protein>
    <recommendedName>
        <fullName evidence="2">No apical meristem-associated C-terminal domain-containing protein</fullName>
    </recommendedName>
</protein>
<evidence type="ECO:0000259" key="2">
    <source>
        <dbReference type="Pfam" id="PF14303"/>
    </source>
</evidence>
<reference evidence="3 4" key="1">
    <citation type="submission" date="2024-01" db="EMBL/GenBank/DDBJ databases">
        <title>Genome assemblies of Stephania.</title>
        <authorList>
            <person name="Yang L."/>
        </authorList>
    </citation>
    <scope>NUCLEOTIDE SEQUENCE [LARGE SCALE GENOMIC DNA]</scope>
    <source>
        <strain evidence="3">QJT</strain>
        <tissue evidence="3">Leaf</tissue>
    </source>
</reference>
<feature type="region of interest" description="Disordered" evidence="1">
    <location>
        <begin position="62"/>
        <end position="120"/>
    </location>
</feature>
<organism evidence="3 4">
    <name type="scientific">Stephania japonica</name>
    <dbReference type="NCBI Taxonomy" id="461633"/>
    <lineage>
        <taxon>Eukaryota</taxon>
        <taxon>Viridiplantae</taxon>
        <taxon>Streptophyta</taxon>
        <taxon>Embryophyta</taxon>
        <taxon>Tracheophyta</taxon>
        <taxon>Spermatophyta</taxon>
        <taxon>Magnoliopsida</taxon>
        <taxon>Ranunculales</taxon>
        <taxon>Menispermaceae</taxon>
        <taxon>Menispermoideae</taxon>
        <taxon>Cissampelideae</taxon>
        <taxon>Stephania</taxon>
    </lineage>
</organism>
<gene>
    <name evidence="3" type="ORF">Sjap_021820</name>
</gene>
<evidence type="ECO:0000256" key="1">
    <source>
        <dbReference type="SAM" id="MobiDB-lite"/>
    </source>
</evidence>
<comment type="caution">
    <text evidence="3">The sequence shown here is derived from an EMBL/GenBank/DDBJ whole genome shotgun (WGS) entry which is preliminary data.</text>
</comment>
<accession>A0AAP0EUW3</accession>
<feature type="domain" description="No apical meristem-associated C-terminal" evidence="2">
    <location>
        <begin position="27"/>
        <end position="112"/>
    </location>
</feature>
<dbReference type="Proteomes" id="UP001417504">
    <property type="component" value="Unassembled WGS sequence"/>
</dbReference>